<name>A0A836G450_LEIEN</name>
<dbReference type="PANTHER" id="PTHR20371">
    <property type="entry name" value="ENOLASE-PHOSPHATASE E1"/>
    <property type="match status" value="1"/>
</dbReference>
<dbReference type="EMBL" id="JAFHKP010000036">
    <property type="protein sequence ID" value="KAG5465914.1"/>
    <property type="molecule type" value="Genomic_DNA"/>
</dbReference>
<keyword evidence="2" id="KW-1185">Reference proteome</keyword>
<dbReference type="OrthoDB" id="272500at2759"/>
<organism evidence="1 2">
    <name type="scientific">Leishmania enriettii</name>
    <dbReference type="NCBI Taxonomy" id="5663"/>
    <lineage>
        <taxon>Eukaryota</taxon>
        <taxon>Discoba</taxon>
        <taxon>Euglenozoa</taxon>
        <taxon>Kinetoplastea</taxon>
        <taxon>Metakinetoplastina</taxon>
        <taxon>Trypanosomatida</taxon>
        <taxon>Trypanosomatidae</taxon>
        <taxon>Leishmaniinae</taxon>
        <taxon>Leishmania</taxon>
    </lineage>
</organism>
<dbReference type="GO" id="GO:0019509">
    <property type="term" value="P:L-methionine salvage from methylthioadenosine"/>
    <property type="evidence" value="ECO:0007669"/>
    <property type="project" value="TreeGrafter"/>
</dbReference>
<proteinExistence type="predicted"/>
<accession>A0A836G450</accession>
<dbReference type="GeneID" id="94167920"/>
<dbReference type="Gene3D" id="3.40.50.1000">
    <property type="entry name" value="HAD superfamily/HAD-like"/>
    <property type="match status" value="1"/>
</dbReference>
<dbReference type="InterPro" id="IPR023214">
    <property type="entry name" value="HAD_sf"/>
</dbReference>
<comment type="caution">
    <text evidence="1">The sequence shown here is derived from an EMBL/GenBank/DDBJ whole genome shotgun (WGS) entry which is preliminary data.</text>
</comment>
<gene>
    <name evidence="1" type="ORF">CUR178_00629</name>
</gene>
<reference evidence="1 2" key="1">
    <citation type="submission" date="2021-02" db="EMBL/GenBank/DDBJ databases">
        <title>Leishmania (Mundinia) enrietti genome sequencing and assembly.</title>
        <authorList>
            <person name="Almutairi H."/>
            <person name="Gatherer D."/>
        </authorList>
    </citation>
    <scope>NUCLEOTIDE SEQUENCE [LARGE SCALE GENOMIC DNA]</scope>
    <source>
        <strain evidence="1">CUR178</strain>
    </source>
</reference>
<sequence length="374" mass="41213">MLRNALSCFSAQLELTSLTDTVPDYINYEELAAIIREKLQHAPGTTPGLFELLETKQIYLPAIDDTGNSIASLSEPLTVFLFDVEGTITPLPFVRQVMIPLAEARLESYMAAHFPEDKAFVDLLVALTESRSSPTAKTPTATSKGFSDALAVCKAHDWNDAAANKAARAEFCVFFHEEVKKGSTHAAVKAVQAAIWTEVFGEGKLQSQVFPDVNTFFRYAGRPIMADTTRIALYSTGNITSQKLVMGHTPYGDLNPFITAYFDPLLVGTKLTPKSYMKIRTLLAEQLDISPEGMRVIFVTDNTSEASAAETSGAVDSSILCLRPLNNWVTFDTMLSINVPFIISFTQLMQRRCKIDLAKLVSDTKECIRPQVMS</sequence>
<protein>
    <recommendedName>
        <fullName evidence="3">Acireductone synthase</fullName>
    </recommendedName>
</protein>
<evidence type="ECO:0008006" key="3">
    <source>
        <dbReference type="Google" id="ProtNLM"/>
    </source>
</evidence>
<dbReference type="InterPro" id="IPR036412">
    <property type="entry name" value="HAD-like_sf"/>
</dbReference>
<dbReference type="Gene3D" id="1.10.720.60">
    <property type="match status" value="1"/>
</dbReference>
<evidence type="ECO:0000313" key="1">
    <source>
        <dbReference type="EMBL" id="KAG5465914.1"/>
    </source>
</evidence>
<dbReference type="GO" id="GO:0043874">
    <property type="term" value="F:acireductone synthase activity"/>
    <property type="evidence" value="ECO:0007669"/>
    <property type="project" value="TreeGrafter"/>
</dbReference>
<dbReference type="RefSeq" id="XP_067688513.1">
    <property type="nucleotide sequence ID" value="XM_067832410.1"/>
</dbReference>
<evidence type="ECO:0000313" key="2">
    <source>
        <dbReference type="Proteomes" id="UP000674179"/>
    </source>
</evidence>
<dbReference type="AlphaFoldDB" id="A0A836G450"/>
<dbReference type="Proteomes" id="UP000674179">
    <property type="component" value="Chromosome 36"/>
</dbReference>
<dbReference type="PANTHER" id="PTHR20371:SF1">
    <property type="entry name" value="ENOLASE-PHOSPHATASE E1"/>
    <property type="match status" value="1"/>
</dbReference>
<dbReference type="SUPFAM" id="SSF56784">
    <property type="entry name" value="HAD-like"/>
    <property type="match status" value="1"/>
</dbReference>
<dbReference type="KEGG" id="lenr:94167920"/>